<proteinExistence type="predicted"/>
<dbReference type="InterPro" id="IPR027417">
    <property type="entry name" value="P-loop_NTPase"/>
</dbReference>
<accession>A0A9D2EL09</accession>
<dbReference type="InterPro" id="IPR051396">
    <property type="entry name" value="Bact_Antivir_Def_Nuclease"/>
</dbReference>
<comment type="caution">
    <text evidence="3">The sequence shown here is derived from an EMBL/GenBank/DDBJ whole genome shotgun (WGS) entry which is preliminary data.</text>
</comment>
<evidence type="ECO:0000313" key="3">
    <source>
        <dbReference type="EMBL" id="HIZ39286.1"/>
    </source>
</evidence>
<reference evidence="3" key="2">
    <citation type="submission" date="2021-04" db="EMBL/GenBank/DDBJ databases">
        <authorList>
            <person name="Gilroy R."/>
        </authorList>
    </citation>
    <scope>NUCLEOTIDE SEQUENCE</scope>
    <source>
        <strain evidence="3">CHK179-28034</strain>
    </source>
</reference>
<dbReference type="SUPFAM" id="SSF52540">
    <property type="entry name" value="P-loop containing nucleoside triphosphate hydrolases"/>
    <property type="match status" value="1"/>
</dbReference>
<protein>
    <submittedName>
        <fullName evidence="3">AAA family ATPase</fullName>
    </submittedName>
</protein>
<feature type="domain" description="Rad50/SbcC-type AAA" evidence="2">
    <location>
        <begin position="5"/>
        <end position="211"/>
    </location>
</feature>
<dbReference type="PANTHER" id="PTHR43581:SF2">
    <property type="entry name" value="EXCINUCLEASE ATPASE SUBUNIT"/>
    <property type="match status" value="1"/>
</dbReference>
<reference evidence="3" key="1">
    <citation type="journal article" date="2021" name="PeerJ">
        <title>Extensive microbial diversity within the chicken gut microbiome revealed by metagenomics and culture.</title>
        <authorList>
            <person name="Gilroy R."/>
            <person name="Ravi A."/>
            <person name="Getino M."/>
            <person name="Pursley I."/>
            <person name="Horton D.L."/>
            <person name="Alikhan N.F."/>
            <person name="Baker D."/>
            <person name="Gharbi K."/>
            <person name="Hall N."/>
            <person name="Watson M."/>
            <person name="Adriaenssens E.M."/>
            <person name="Foster-Nyarko E."/>
            <person name="Jarju S."/>
            <person name="Secka A."/>
            <person name="Antonio M."/>
            <person name="Oren A."/>
            <person name="Chaudhuri R.R."/>
            <person name="La Ragione R."/>
            <person name="Hildebrand F."/>
            <person name="Pallen M.J."/>
        </authorList>
    </citation>
    <scope>NUCLEOTIDE SEQUENCE</scope>
    <source>
        <strain evidence="3">CHK179-28034</strain>
    </source>
</reference>
<dbReference type="Proteomes" id="UP000824049">
    <property type="component" value="Unassembled WGS sequence"/>
</dbReference>
<sequence length="423" mass="49017">MYLKKINIKNFKAITNMEIDFTEGVNLLIGDNGVGKSSILEAIAVALFGMLKGIRGVPTKNILQDDIHFTIEEKGDASSAIRYWTPTEIAGTLEMQNESYHWRRYRLNEDGKERTKMDDDGIVKWMQHISNHPEDSLPLLCFQSDARVWQTRRGDFGKELKKKLDDRRCGYIGCLDYSLDMKGIQAWCLKMELTAFQKKKPIKEYEAFKNIVACFMQQISQLEEKPQIHYSSLLGELVYQEKSQLMPISYLSAGYQSLLWMVMNLAYRLALLNPESTDNLGESEGIVLIDEIDMHLHPKWQWNIVDALERTFPNMQFILATHSPIIISSCKNEQLILIDEDEEVRYLANAYGYSVQDVLNFRQGTTEKPEEIKKLSEQFEKALDEDELKEAKKIVREMEIILGTDHPDVRDAREELRLNGWEE</sequence>
<dbReference type="InterPro" id="IPR038729">
    <property type="entry name" value="Rad50/SbcC_AAA"/>
</dbReference>
<evidence type="ECO:0000259" key="2">
    <source>
        <dbReference type="Pfam" id="PF13476"/>
    </source>
</evidence>
<dbReference type="AlphaFoldDB" id="A0A9D2EL09"/>
<dbReference type="GO" id="GO:0005524">
    <property type="term" value="F:ATP binding"/>
    <property type="evidence" value="ECO:0007669"/>
    <property type="project" value="InterPro"/>
</dbReference>
<dbReference type="Gene3D" id="3.40.50.300">
    <property type="entry name" value="P-loop containing nucleotide triphosphate hydrolases"/>
    <property type="match status" value="1"/>
</dbReference>
<dbReference type="GO" id="GO:0016887">
    <property type="term" value="F:ATP hydrolysis activity"/>
    <property type="evidence" value="ECO:0007669"/>
    <property type="project" value="InterPro"/>
</dbReference>
<dbReference type="InterPro" id="IPR003959">
    <property type="entry name" value="ATPase_AAA_core"/>
</dbReference>
<evidence type="ECO:0000313" key="4">
    <source>
        <dbReference type="Proteomes" id="UP000824049"/>
    </source>
</evidence>
<dbReference type="Pfam" id="PF13476">
    <property type="entry name" value="AAA_23"/>
    <property type="match status" value="1"/>
</dbReference>
<name>A0A9D2EL09_9FIRM</name>
<feature type="domain" description="ATPase AAA-type core" evidence="1">
    <location>
        <begin position="242"/>
        <end position="328"/>
    </location>
</feature>
<dbReference type="EMBL" id="DXBR01000049">
    <property type="protein sequence ID" value="HIZ39286.1"/>
    <property type="molecule type" value="Genomic_DNA"/>
</dbReference>
<dbReference type="Pfam" id="PF13304">
    <property type="entry name" value="AAA_21"/>
    <property type="match status" value="1"/>
</dbReference>
<organism evidence="3 4">
    <name type="scientific">Candidatus Anaerobutyricum stercoris</name>
    <dbReference type="NCBI Taxonomy" id="2838457"/>
    <lineage>
        <taxon>Bacteria</taxon>
        <taxon>Bacillati</taxon>
        <taxon>Bacillota</taxon>
        <taxon>Clostridia</taxon>
        <taxon>Lachnospirales</taxon>
        <taxon>Lachnospiraceae</taxon>
        <taxon>Anaerobutyricum</taxon>
    </lineage>
</organism>
<dbReference type="PANTHER" id="PTHR43581">
    <property type="entry name" value="ATP/GTP PHOSPHATASE"/>
    <property type="match status" value="1"/>
</dbReference>
<dbReference type="GO" id="GO:0006302">
    <property type="term" value="P:double-strand break repair"/>
    <property type="evidence" value="ECO:0007669"/>
    <property type="project" value="InterPro"/>
</dbReference>
<evidence type="ECO:0000259" key="1">
    <source>
        <dbReference type="Pfam" id="PF13304"/>
    </source>
</evidence>
<gene>
    <name evidence="3" type="ORF">H9968_05055</name>
</gene>